<feature type="region of interest" description="Disordered" evidence="2">
    <location>
        <begin position="304"/>
        <end position="335"/>
    </location>
</feature>
<evidence type="ECO:0000313" key="5">
    <source>
        <dbReference type="EMBL" id="KAJ7421450.1"/>
    </source>
</evidence>
<proteinExistence type="predicted"/>
<dbReference type="InterPro" id="IPR011989">
    <property type="entry name" value="ARM-like"/>
</dbReference>
<evidence type="ECO:0000256" key="2">
    <source>
        <dbReference type="SAM" id="MobiDB-lite"/>
    </source>
</evidence>
<dbReference type="InterPro" id="IPR032675">
    <property type="entry name" value="LRR_dom_sf"/>
</dbReference>
<dbReference type="SMART" id="SM00873">
    <property type="entry name" value="B3_4"/>
    <property type="match status" value="1"/>
</dbReference>
<dbReference type="Pfam" id="PF21038">
    <property type="entry name" value="CEP104_N"/>
    <property type="match status" value="1"/>
</dbReference>
<dbReference type="Gene3D" id="1.25.10.10">
    <property type="entry name" value="Leucine-rich Repeat Variant"/>
    <property type="match status" value="1"/>
</dbReference>
<keyword evidence="6" id="KW-1185">Reference proteome</keyword>
<dbReference type="SUPFAM" id="SSF49785">
    <property type="entry name" value="Galactose-binding domain-like"/>
    <property type="match status" value="1"/>
</dbReference>
<evidence type="ECO:0000313" key="6">
    <source>
        <dbReference type="Proteomes" id="UP001145742"/>
    </source>
</evidence>
<gene>
    <name evidence="5" type="primary">CEP104</name>
    <name evidence="5" type="ORF">WISP_42378</name>
</gene>
<accession>A0ABQ9DMD3</accession>
<dbReference type="SUPFAM" id="SSF48371">
    <property type="entry name" value="ARM repeat"/>
    <property type="match status" value="1"/>
</dbReference>
<keyword evidence="1" id="KW-0175">Coiled coil</keyword>
<comment type="caution">
    <text evidence="5">The sequence shown here is derived from an EMBL/GenBank/DDBJ whole genome shotgun (WGS) entry which is preliminary data.</text>
</comment>
<dbReference type="InterPro" id="IPR052607">
    <property type="entry name" value="CEP104-like"/>
</dbReference>
<reference evidence="5" key="1">
    <citation type="submission" date="2019-10" db="EMBL/GenBank/DDBJ databases">
        <authorList>
            <person name="Soares A.E.R."/>
            <person name="Aleixo A."/>
            <person name="Schneider P."/>
            <person name="Miyaki C.Y."/>
            <person name="Schneider M.P."/>
            <person name="Mello C."/>
            <person name="Vasconcelos A.T.R."/>
        </authorList>
    </citation>
    <scope>NUCLEOTIDE SEQUENCE</scope>
    <source>
        <tissue evidence="5">Muscle</tissue>
    </source>
</reference>
<feature type="region of interest" description="Disordered" evidence="2">
    <location>
        <begin position="928"/>
        <end position="959"/>
    </location>
</feature>
<feature type="compositionally biased region" description="Basic and acidic residues" evidence="2">
    <location>
        <begin position="325"/>
        <end position="334"/>
    </location>
</feature>
<feature type="compositionally biased region" description="Basic and acidic residues" evidence="2">
    <location>
        <begin position="929"/>
        <end position="939"/>
    </location>
</feature>
<dbReference type="InterPro" id="IPR020825">
    <property type="entry name" value="Phe-tRNA_synthase-like_B3/B4"/>
</dbReference>
<sequence length="1236" mass="139776">MPHKIGFTVVSSSGHEDGFSARELMVHAPTVNGWRSPRLCQYPQEIILQLVERCRIRKLQLLAHQYMISSKIEFYISESLPEYFSPYQAERFQRLGYVPLSDNEKTDFKARELKSVYVDAVGQYLKLIFHKNYVNRYNLYGQVALVAVNIIGDPADYNNDSLSSTSREKLIDHYLGIKSDDPALDGTYLGKSDSISPLDDLAFDMYQDPEVAQIIRRLDERKREAVRHERYDHAKKLKQAIADLQKVGERLGRYEVEKRYAVEKEDYDLAKKKKEQMDEYRLKVYQQLELHDLLDAQLLIRKPPELPSRPVTDTVRPQRSPPGHTDPREGEPQRAEPVLEDQLVDPTSAQPIVPHQSPPPLTQPTTSKEVFSKENAEFLPYDERPLPAIRKQVDEAVAYLEPEVTEEDIGDTPKTGITGEPELLTEKALREASPAVEVFGEALVSGAYSRIWSYREDALLAVYEKLMEVSVNTPKEDLRDMLRAAVFLVRRAIKDTVSSVFQASLKLLKMIITQYIPKHKLGKLETSHCVEKTLPNLLSRTGDSSSRLRLLASVFIQEMALCTEVKPLQIVPVHLVKPLKPNSPTHLAMSQVELVECLLGALGTGNSGFTINNVMKFATGALEHRAREVRDVVLRIIFDMYRQHRAAVLEYLPPDDASARKTVRYKTLFEGFAKIDGKVSEAEMRAQRKAATEEAEKQKEEIKVLQGQLAALKEIQKEVQDEEEKESDCQKQNNQGYQVYESSQAAAAEIPEDLSSVANYLDNLCVFCGGRDESFTEEGLDLHYWKHCPMLTQCEHCKQMVEISSLTKHLLTDCDKRDSFGKCQRCSEALPKDELPKHIKSRICNPAKPENVASHCPLCHENFPPGEESLDVANNQLRELPSALADCPRLKEANFRGNQLRDKRLEKMVNGCQTKAILEYLRAGGRGKGKAESAREEVRKKKREKQQKNDSGDGEQNEVEEASKMLVKVLHVSDNPAPLVVKVSLGIKDVRPFIVCCVLKGVNLKPGNALRRFLSMQTKLHEDICERRTAATIATHDLQLVKAPLTYDVQPPDELKIMPLGRKEIKAKDLLRQLHLEAEEQRKQKKRQNVSGLHKYLQLLDGKDNYPCLVDAEGAVISFPPITNSEKTKIRKDTRDLFLEVTSDTSLQICKDVMDTLILKIAELNRFTLENKEGSGSDTELDALCGPGSLDPGQEPRNLPLVVEQVRVVDTDGNLKVLYPSKTDLATVSSLLTVIR</sequence>
<dbReference type="InterPro" id="IPR048739">
    <property type="entry name" value="CEP104_N"/>
</dbReference>
<organism evidence="5 6">
    <name type="scientific">Willisornis vidua</name>
    <name type="common">Xingu scale-backed antbird</name>
    <dbReference type="NCBI Taxonomy" id="1566151"/>
    <lineage>
        <taxon>Eukaryota</taxon>
        <taxon>Metazoa</taxon>
        <taxon>Chordata</taxon>
        <taxon>Craniata</taxon>
        <taxon>Vertebrata</taxon>
        <taxon>Euteleostomi</taxon>
        <taxon>Archelosauria</taxon>
        <taxon>Archosauria</taxon>
        <taxon>Dinosauria</taxon>
        <taxon>Saurischia</taxon>
        <taxon>Theropoda</taxon>
        <taxon>Coelurosauria</taxon>
        <taxon>Aves</taxon>
        <taxon>Neognathae</taxon>
        <taxon>Neoaves</taxon>
        <taxon>Telluraves</taxon>
        <taxon>Australaves</taxon>
        <taxon>Passeriformes</taxon>
        <taxon>Thamnophilidae</taxon>
        <taxon>Willisornis</taxon>
    </lineage>
</organism>
<feature type="coiled-coil region" evidence="1">
    <location>
        <begin position="681"/>
        <end position="732"/>
    </location>
</feature>
<feature type="domain" description="B3/B4 tRNA-binding" evidence="3">
    <location>
        <begin position="990"/>
        <end position="1166"/>
    </location>
</feature>
<dbReference type="InterPro" id="IPR016024">
    <property type="entry name" value="ARM-type_fold"/>
</dbReference>
<dbReference type="InterPro" id="IPR008979">
    <property type="entry name" value="Galactose-bd-like_sf"/>
</dbReference>
<name>A0ABQ9DMD3_9PASS</name>
<dbReference type="InterPro" id="IPR048738">
    <property type="entry name" value="CEP104_Znf"/>
</dbReference>
<dbReference type="Gene3D" id="3.80.10.10">
    <property type="entry name" value="Ribonuclease Inhibitor"/>
    <property type="match status" value="1"/>
</dbReference>
<dbReference type="Pfam" id="PF21039">
    <property type="entry name" value="CEP104_ZnF"/>
    <property type="match status" value="1"/>
</dbReference>
<evidence type="ECO:0000259" key="4">
    <source>
        <dbReference type="SMART" id="SM01349"/>
    </source>
</evidence>
<feature type="domain" description="TOG" evidence="4">
    <location>
        <begin position="431"/>
        <end position="681"/>
    </location>
</feature>
<dbReference type="Proteomes" id="UP001145742">
    <property type="component" value="Unassembled WGS sequence"/>
</dbReference>
<dbReference type="InterPro" id="IPR005146">
    <property type="entry name" value="B3/B4_tRNA-bd"/>
</dbReference>
<dbReference type="Gene3D" id="3.50.40.10">
    <property type="entry name" value="Phenylalanyl-trna Synthetase, Chain B, domain 3"/>
    <property type="match status" value="1"/>
</dbReference>
<dbReference type="EMBL" id="WHWB01033199">
    <property type="protein sequence ID" value="KAJ7421450.1"/>
    <property type="molecule type" value="Genomic_DNA"/>
</dbReference>
<protein>
    <submittedName>
        <fullName evidence="5">Centrosomal protein of 104 kDa</fullName>
    </submittedName>
</protein>
<evidence type="ECO:0000259" key="3">
    <source>
        <dbReference type="SMART" id="SM00873"/>
    </source>
</evidence>
<evidence type="ECO:0000256" key="1">
    <source>
        <dbReference type="SAM" id="Coils"/>
    </source>
</evidence>
<dbReference type="PANTHER" id="PTHR13371:SF0">
    <property type="entry name" value="CENTROSOMAL PROTEIN OF 104 KDA"/>
    <property type="match status" value="1"/>
</dbReference>
<dbReference type="PANTHER" id="PTHR13371">
    <property type="entry name" value="GLYCINE-, GLUTAMATE-, THIENYLCYCLOHEXYLPIPERIDINE-BINDING PROTEIN"/>
    <property type="match status" value="1"/>
</dbReference>
<dbReference type="Pfam" id="PF21040">
    <property type="entry name" value="CEP104-like_TOG"/>
    <property type="match status" value="1"/>
</dbReference>
<dbReference type="InterPro" id="IPR034085">
    <property type="entry name" value="TOG"/>
</dbReference>
<dbReference type="SMART" id="SM01349">
    <property type="entry name" value="TOG"/>
    <property type="match status" value="1"/>
</dbReference>